<dbReference type="InterPro" id="IPR013534">
    <property type="entry name" value="Starch_synth_cat_dom"/>
</dbReference>
<evidence type="ECO:0000259" key="5">
    <source>
        <dbReference type="Pfam" id="PF08323"/>
    </source>
</evidence>
<dbReference type="GO" id="GO:0009011">
    <property type="term" value="F:alpha-1,4-glucan glucosyltransferase (ADP-glucose donor) activity"/>
    <property type="evidence" value="ECO:0007669"/>
    <property type="project" value="UniProtKB-EC"/>
</dbReference>
<organism evidence="6 7">
    <name type="scientific">candidate division WOR-1 bacterium RIFOXYB2_FULL_48_7</name>
    <dbReference type="NCBI Taxonomy" id="1802583"/>
    <lineage>
        <taxon>Bacteria</taxon>
        <taxon>Bacillati</taxon>
        <taxon>Saganbacteria</taxon>
    </lineage>
</organism>
<sequence length="521" mass="56247">MNTNLAARVPQAFTGKRTTRAPFVALATHEPFSNRLSGYGQAIHALGIGLTRLGVRTCAIAPFQGGKGWLETGLMGQPFSVDLPGGKAMTLQLYGPQMRDGVPYLEVRAINGGVDVDLEMTTYPGNKTRELEELFAFETYPRSGGVNNLVSNGAVYSGGELSQAALVYNLALPHVAAALQAAADKDETLILHGHDHLIALGVYLAHQQNIPTVFTVHNPAYTTLMPKNIAAALGLTAAGEVDLLALALQYCDVLTTVSPSYAEEMGSRNFAYGPTDSKYGRIIYDRIGQARRRTSGIIGILNSLLPSYLSVIPRPANRDTNVVQVLVSNRLTGQKGYDFFLETLPIALKIAEGSGLNIYFTILADGEKDIASQVAKAVSRAGFGKVSFSHYTEQALAAALAKADLALMPSRFEPCGLFAMAAQAQGVLPVVTPTGGLIDIVGRDSKTRTSKWGYFFDHPADLAKDPSLFWSTLLPIAKAVRDNSREIADLRLAAVQRAQTHYQPERSAKEYLDQVYARMVR</sequence>
<dbReference type="Pfam" id="PF13692">
    <property type="entry name" value="Glyco_trans_1_4"/>
    <property type="match status" value="1"/>
</dbReference>
<evidence type="ECO:0000313" key="6">
    <source>
        <dbReference type="EMBL" id="OGC36702.1"/>
    </source>
</evidence>
<dbReference type="Pfam" id="PF08323">
    <property type="entry name" value="Glyco_transf_5"/>
    <property type="match status" value="1"/>
</dbReference>
<evidence type="ECO:0000256" key="4">
    <source>
        <dbReference type="ARBA" id="ARBA00022679"/>
    </source>
</evidence>
<dbReference type="AlphaFoldDB" id="A0A1F4TVL1"/>
<evidence type="ECO:0000313" key="7">
    <source>
        <dbReference type="Proteomes" id="UP000178951"/>
    </source>
</evidence>
<proteinExistence type="predicted"/>
<name>A0A1F4TVL1_UNCSA</name>
<comment type="caution">
    <text evidence="6">The sequence shown here is derived from an EMBL/GenBank/DDBJ whole genome shotgun (WGS) entry which is preliminary data.</text>
</comment>
<gene>
    <name evidence="6" type="ORF">A2311_04045</name>
</gene>
<feature type="domain" description="Starch synthase catalytic" evidence="5">
    <location>
        <begin position="177"/>
        <end position="273"/>
    </location>
</feature>
<keyword evidence="4" id="KW-0808">Transferase</keyword>
<evidence type="ECO:0000256" key="2">
    <source>
        <dbReference type="ARBA" id="ARBA00012588"/>
    </source>
</evidence>
<dbReference type="PANTHER" id="PTHR45825:SF11">
    <property type="entry name" value="ALPHA AMYLASE DOMAIN-CONTAINING PROTEIN"/>
    <property type="match status" value="1"/>
</dbReference>
<evidence type="ECO:0000256" key="3">
    <source>
        <dbReference type="ARBA" id="ARBA00022676"/>
    </source>
</evidence>
<keyword evidence="3" id="KW-0328">Glycosyltransferase</keyword>
<comment type="catalytic activity">
    <reaction evidence="1">
        <text>[(1-&gt;4)-alpha-D-glucosyl](n) + ADP-alpha-D-glucose = [(1-&gt;4)-alpha-D-glucosyl](n+1) + ADP + H(+)</text>
        <dbReference type="Rhea" id="RHEA:18189"/>
        <dbReference type="Rhea" id="RHEA-COMP:9584"/>
        <dbReference type="Rhea" id="RHEA-COMP:9587"/>
        <dbReference type="ChEBI" id="CHEBI:15378"/>
        <dbReference type="ChEBI" id="CHEBI:15444"/>
        <dbReference type="ChEBI" id="CHEBI:57498"/>
        <dbReference type="ChEBI" id="CHEBI:456216"/>
        <dbReference type="EC" id="2.4.1.21"/>
    </reaction>
</comment>
<dbReference type="Gene3D" id="3.40.50.2000">
    <property type="entry name" value="Glycogen Phosphorylase B"/>
    <property type="match status" value="2"/>
</dbReference>
<dbReference type="EMBL" id="MEUF01000008">
    <property type="protein sequence ID" value="OGC36702.1"/>
    <property type="molecule type" value="Genomic_DNA"/>
</dbReference>
<evidence type="ECO:0000256" key="1">
    <source>
        <dbReference type="ARBA" id="ARBA00001478"/>
    </source>
</evidence>
<dbReference type="Proteomes" id="UP000178951">
    <property type="component" value="Unassembled WGS sequence"/>
</dbReference>
<protein>
    <recommendedName>
        <fullName evidence="2">starch synthase</fullName>
        <ecNumber evidence="2">2.4.1.21</ecNumber>
    </recommendedName>
</protein>
<dbReference type="PANTHER" id="PTHR45825">
    <property type="entry name" value="GRANULE-BOUND STARCH SYNTHASE 1, CHLOROPLASTIC/AMYLOPLASTIC"/>
    <property type="match status" value="1"/>
</dbReference>
<reference evidence="6 7" key="1">
    <citation type="journal article" date="2016" name="Nat. Commun.">
        <title>Thousands of microbial genomes shed light on interconnected biogeochemical processes in an aquifer system.</title>
        <authorList>
            <person name="Anantharaman K."/>
            <person name="Brown C.T."/>
            <person name="Hug L.A."/>
            <person name="Sharon I."/>
            <person name="Castelle C.J."/>
            <person name="Probst A.J."/>
            <person name="Thomas B.C."/>
            <person name="Singh A."/>
            <person name="Wilkins M.J."/>
            <person name="Karaoz U."/>
            <person name="Brodie E.L."/>
            <person name="Williams K.H."/>
            <person name="Hubbard S.S."/>
            <person name="Banfield J.F."/>
        </authorList>
    </citation>
    <scope>NUCLEOTIDE SEQUENCE [LARGE SCALE GENOMIC DNA]</scope>
</reference>
<accession>A0A1F4TVL1</accession>
<dbReference type="EC" id="2.4.1.21" evidence="2"/>
<dbReference type="SUPFAM" id="SSF53756">
    <property type="entry name" value="UDP-Glycosyltransferase/glycogen phosphorylase"/>
    <property type="match status" value="1"/>
</dbReference>
<dbReference type="STRING" id="1802583.A2311_04045"/>